<reference evidence="1" key="2">
    <citation type="journal article" date="2021" name="Data Brief">
        <title>Draft genome sequence data of the facultative, thermophilic, xylanolytic bacterium Paenibacillus sp. strain DA-C8.</title>
        <authorList>
            <person name="Chhe C."/>
            <person name="Uke A."/>
            <person name="Baramee S."/>
            <person name="Ungkulpasvich U."/>
            <person name="Tachaapaikoon C."/>
            <person name="Pason P."/>
            <person name="Waeonukul R."/>
            <person name="Ratanakhanokchai K."/>
            <person name="Kosugi A."/>
        </authorList>
    </citation>
    <scope>NUCLEOTIDE SEQUENCE</scope>
    <source>
        <strain evidence="1">DA-C8</strain>
    </source>
</reference>
<organism evidence="1 2">
    <name type="scientific">Insulibacter thermoxylanivorax</name>
    <dbReference type="NCBI Taxonomy" id="2749268"/>
    <lineage>
        <taxon>Bacteria</taxon>
        <taxon>Bacillati</taxon>
        <taxon>Bacillota</taxon>
        <taxon>Bacilli</taxon>
        <taxon>Bacillales</taxon>
        <taxon>Paenibacillaceae</taxon>
        <taxon>Insulibacter</taxon>
    </lineage>
</organism>
<evidence type="ECO:0000313" key="1">
    <source>
        <dbReference type="EMBL" id="GFR38809.1"/>
    </source>
</evidence>
<sequence>MMQIRQTKRALEIFLNLVEIAGIKNPKGTKAAILPIRFLKETDE</sequence>
<name>A0A916VGK4_9BACL</name>
<dbReference type="Proteomes" id="UP000654993">
    <property type="component" value="Unassembled WGS sequence"/>
</dbReference>
<evidence type="ECO:0000313" key="2">
    <source>
        <dbReference type="Proteomes" id="UP000654993"/>
    </source>
</evidence>
<protein>
    <submittedName>
        <fullName evidence="1">Uncharacterized protein</fullName>
    </submittedName>
</protein>
<dbReference type="AlphaFoldDB" id="A0A916VGK4"/>
<gene>
    <name evidence="1" type="ORF">PRECH8_21050</name>
</gene>
<reference evidence="1" key="1">
    <citation type="submission" date="2020-08" db="EMBL/GenBank/DDBJ databases">
        <authorList>
            <person name="Uke A."/>
            <person name="Chhe C."/>
            <person name="Baramee S."/>
            <person name="Kosugi A."/>
        </authorList>
    </citation>
    <scope>NUCLEOTIDE SEQUENCE</scope>
    <source>
        <strain evidence="1">DA-C8</strain>
    </source>
</reference>
<dbReference type="EMBL" id="BMAQ01000028">
    <property type="protein sequence ID" value="GFR38809.1"/>
    <property type="molecule type" value="Genomic_DNA"/>
</dbReference>
<keyword evidence="2" id="KW-1185">Reference proteome</keyword>
<accession>A0A916VGK4</accession>
<comment type="caution">
    <text evidence="1">The sequence shown here is derived from an EMBL/GenBank/DDBJ whole genome shotgun (WGS) entry which is preliminary data.</text>
</comment>
<proteinExistence type="predicted"/>